<evidence type="ECO:0000256" key="2">
    <source>
        <dbReference type="ARBA" id="ARBA00023242"/>
    </source>
</evidence>
<accession>A0A210R0R5</accession>
<dbReference type="PANTHER" id="PTHR16171">
    <property type="entry name" value="DNA REPAIR PROTEIN COMPLEMENTING XP-G CELLS-RELATED"/>
    <property type="match status" value="1"/>
</dbReference>
<feature type="compositionally biased region" description="Acidic residues" evidence="3">
    <location>
        <begin position="27"/>
        <end position="59"/>
    </location>
</feature>
<dbReference type="EMBL" id="NEDP02000973">
    <property type="protein sequence ID" value="OWF54608.1"/>
    <property type="molecule type" value="Genomic_DNA"/>
</dbReference>
<feature type="compositionally biased region" description="Polar residues" evidence="3">
    <location>
        <begin position="183"/>
        <end position="192"/>
    </location>
</feature>
<feature type="compositionally biased region" description="Basic and acidic residues" evidence="3">
    <location>
        <begin position="275"/>
        <end position="286"/>
    </location>
</feature>
<feature type="compositionally biased region" description="Acidic residues" evidence="3">
    <location>
        <begin position="808"/>
        <end position="823"/>
    </location>
</feature>
<sequence>MGNANSSGGGLVVGEDQDLPEIYEVLTYEDDGFGVEEDEDSLEEEYKECDDEGDSDGEERESKGEEREGEEKEGDTQADQGEKQLLEDQQGAKQKQQLTKEQQDVNSRKDKAVSGYIYSGIDPTIVSRLIREVEELLTHVTNENFEAAQNAALILKETNLGSLAEGMSKSIERQQRSYYDGNIPSNRKSGSRLQGPRIDVGSRKQAYRQGNTPNRSSADLTKLPPINGFRNEKPDSRETGSTVVFTDGGGDTSPSKGQHGGHVSRPPYSPTKMSVSKDKSPAKDQRSGVTCNDIVAMTSNYVPSDDKSTIRDQRSNIASLVNSVQLEDKPQDDERSKFIRDQRSSIPSMIPSFQMDAKTKEERSKVKEQRKSLIPSFSSEDRSRSKDSKYSSSNNHGEEGSKVEAVKAEVGKPEPTKTEPKTLSPKKTVEGVEPEVGEFKSEIAWDVDVSDITPSRKIRKPVLTSSQTKVDDSSPYIPSSVKVTEEQICARKVFDMKRWVCVSRPQYSKSCGITSLVSCWNFLFSLLGNGSLAPITQEEALTILGFKPPFDEIRFGPFTGNATLMTWFKKLNDHFKVRGQSYFTYKPHGKDKTFGMTSDMALQAIKKGLQDPNTSYIYHCQNHYFCPIGFEDTPLKAEEAYSGPLAQEDVETHILIGDCAIKHPSIHCKKWEDISIDLNCVNPEYLNIRRLQEGLQKRKAKKPGGNLHCIMAFRKNNFQSIHRTHIPVFGGGAKTRTRSTSNQALNVSPGTHVSTTGTPIMPMSADTTAKLGNNNEISMGVNHHSEVLPSNGFGDGEHPQVGDVKQTEEEEENMCSEDEEDDE</sequence>
<proteinExistence type="predicted"/>
<feature type="region of interest" description="Disordered" evidence="3">
    <location>
        <begin position="321"/>
        <end position="428"/>
    </location>
</feature>
<feature type="compositionally biased region" description="Basic and acidic residues" evidence="3">
    <location>
        <begin position="396"/>
        <end position="420"/>
    </location>
</feature>
<comment type="subcellular location">
    <subcellularLocation>
        <location evidence="1">Nucleus</location>
    </subcellularLocation>
</comment>
<feature type="compositionally biased region" description="Polar residues" evidence="3">
    <location>
        <begin position="738"/>
        <end position="758"/>
    </location>
</feature>
<evidence type="ECO:0000256" key="1">
    <source>
        <dbReference type="ARBA" id="ARBA00004123"/>
    </source>
</evidence>
<feature type="compositionally biased region" description="Basic and acidic residues" evidence="3">
    <location>
        <begin position="357"/>
        <end position="371"/>
    </location>
</feature>
<feature type="compositionally biased region" description="Basic and acidic residues" evidence="3">
    <location>
        <begin position="326"/>
        <end position="343"/>
    </location>
</feature>
<dbReference type="AlphaFoldDB" id="A0A210R0R5"/>
<protein>
    <submittedName>
        <fullName evidence="4">Basic immunoglobulin-like variable motif-containing protein</fullName>
    </submittedName>
</protein>
<organism evidence="4 5">
    <name type="scientific">Mizuhopecten yessoensis</name>
    <name type="common">Japanese scallop</name>
    <name type="synonym">Patinopecten yessoensis</name>
    <dbReference type="NCBI Taxonomy" id="6573"/>
    <lineage>
        <taxon>Eukaryota</taxon>
        <taxon>Metazoa</taxon>
        <taxon>Spiralia</taxon>
        <taxon>Lophotrochozoa</taxon>
        <taxon>Mollusca</taxon>
        <taxon>Bivalvia</taxon>
        <taxon>Autobranchia</taxon>
        <taxon>Pteriomorphia</taxon>
        <taxon>Pectinida</taxon>
        <taxon>Pectinoidea</taxon>
        <taxon>Pectinidae</taxon>
        <taxon>Mizuhopecten</taxon>
    </lineage>
</organism>
<reference evidence="4 5" key="1">
    <citation type="journal article" date="2017" name="Nat. Ecol. Evol.">
        <title>Scallop genome provides insights into evolution of bilaterian karyotype and development.</title>
        <authorList>
            <person name="Wang S."/>
            <person name="Zhang J."/>
            <person name="Jiao W."/>
            <person name="Li J."/>
            <person name="Xun X."/>
            <person name="Sun Y."/>
            <person name="Guo X."/>
            <person name="Huan P."/>
            <person name="Dong B."/>
            <person name="Zhang L."/>
            <person name="Hu X."/>
            <person name="Sun X."/>
            <person name="Wang J."/>
            <person name="Zhao C."/>
            <person name="Wang Y."/>
            <person name="Wang D."/>
            <person name="Huang X."/>
            <person name="Wang R."/>
            <person name="Lv J."/>
            <person name="Li Y."/>
            <person name="Zhang Z."/>
            <person name="Liu B."/>
            <person name="Lu W."/>
            <person name="Hui Y."/>
            <person name="Liang J."/>
            <person name="Zhou Z."/>
            <person name="Hou R."/>
            <person name="Li X."/>
            <person name="Liu Y."/>
            <person name="Li H."/>
            <person name="Ning X."/>
            <person name="Lin Y."/>
            <person name="Zhao L."/>
            <person name="Xing Q."/>
            <person name="Dou J."/>
            <person name="Li Y."/>
            <person name="Mao J."/>
            <person name="Guo H."/>
            <person name="Dou H."/>
            <person name="Li T."/>
            <person name="Mu C."/>
            <person name="Jiang W."/>
            <person name="Fu Q."/>
            <person name="Fu X."/>
            <person name="Miao Y."/>
            <person name="Liu J."/>
            <person name="Yu Q."/>
            <person name="Li R."/>
            <person name="Liao H."/>
            <person name="Li X."/>
            <person name="Kong Y."/>
            <person name="Jiang Z."/>
            <person name="Chourrout D."/>
            <person name="Li R."/>
            <person name="Bao Z."/>
        </authorList>
    </citation>
    <scope>NUCLEOTIDE SEQUENCE [LARGE SCALE GENOMIC DNA]</scope>
    <source>
        <strain evidence="4 5">PY_sf001</strain>
    </source>
</reference>
<feature type="region of interest" description="Disordered" evidence="3">
    <location>
        <begin position="27"/>
        <end position="108"/>
    </location>
</feature>
<feature type="compositionally biased region" description="Polar residues" evidence="3">
    <location>
        <begin position="91"/>
        <end position="100"/>
    </location>
</feature>
<dbReference type="PANTHER" id="PTHR16171:SF12">
    <property type="entry name" value="BASIC IMMUNOGLOBULIN-LIKE VARIABLE MOTIF-CONTAINING PROTEIN"/>
    <property type="match status" value="1"/>
</dbReference>
<feature type="region of interest" description="Disordered" evidence="3">
    <location>
        <begin position="729"/>
        <end position="759"/>
    </location>
</feature>
<dbReference type="Proteomes" id="UP000242188">
    <property type="component" value="Unassembled WGS sequence"/>
</dbReference>
<dbReference type="GO" id="GO:0005634">
    <property type="term" value="C:nucleus"/>
    <property type="evidence" value="ECO:0007669"/>
    <property type="project" value="UniProtKB-SubCell"/>
</dbReference>
<dbReference type="STRING" id="6573.A0A210R0R5"/>
<feature type="region of interest" description="Disordered" evidence="3">
    <location>
        <begin position="177"/>
        <end position="289"/>
    </location>
</feature>
<name>A0A210R0R5_MIZYE</name>
<feature type="compositionally biased region" description="Basic and acidic residues" evidence="3">
    <location>
        <begin position="60"/>
        <end position="70"/>
    </location>
</feature>
<evidence type="ECO:0000313" key="5">
    <source>
        <dbReference type="Proteomes" id="UP000242188"/>
    </source>
</evidence>
<comment type="caution">
    <text evidence="4">The sequence shown here is derived from an EMBL/GenBank/DDBJ whole genome shotgun (WGS) entry which is preliminary data.</text>
</comment>
<dbReference type="OrthoDB" id="31113at2759"/>
<feature type="region of interest" description="Disordered" evidence="3">
    <location>
        <begin position="784"/>
        <end position="823"/>
    </location>
</feature>
<keyword evidence="2" id="KW-0539">Nucleus</keyword>
<gene>
    <name evidence="4" type="ORF">KP79_PYT20291</name>
</gene>
<evidence type="ECO:0000256" key="3">
    <source>
        <dbReference type="SAM" id="MobiDB-lite"/>
    </source>
</evidence>
<evidence type="ECO:0000313" key="4">
    <source>
        <dbReference type="EMBL" id="OWF54608.1"/>
    </source>
</evidence>
<keyword evidence="5" id="KW-1185">Reference proteome</keyword>
<feature type="compositionally biased region" description="Basic and acidic residues" evidence="3">
    <location>
        <begin position="379"/>
        <end position="389"/>
    </location>
</feature>
<feature type="compositionally biased region" description="Polar residues" evidence="3">
    <location>
        <begin position="208"/>
        <end position="219"/>
    </location>
</feature>